<evidence type="ECO:0000313" key="3">
    <source>
        <dbReference type="Proteomes" id="UP000008888"/>
    </source>
</evidence>
<keyword evidence="3" id="KW-1185">Reference proteome</keyword>
<dbReference type="KEGG" id="mmt:Metme_3236"/>
<dbReference type="EMBL" id="CP002738">
    <property type="protein sequence ID" value="AEG01609.1"/>
    <property type="molecule type" value="Genomic_DNA"/>
</dbReference>
<proteinExistence type="predicted"/>
<name>G0A4L8_METMM</name>
<dbReference type="Proteomes" id="UP000008888">
    <property type="component" value="Chromosome"/>
</dbReference>
<sequence>MIWKTIGKVFSQDIPRLVTQDIPKLVTKDIPRVVTKDIPRIVTKDIPGLAKPETYAPELPGLRAEAAKLDAAIAENRQKFLALKPQLAEVRRQYEALSEDFDKQHGKNAAEKRFQNLKYATWNAADGAVDKTVKDVESVLRGALGFISFDLSNAFWAPGEAKKERDFLKQRLSKLRPLDKNLKAANQEIQDAIQTFQQAIAELQADYAQQSIEQISEQRNQAKLQQAAADADLSTARRMLAAGASPEEVQVITNLDLAAIQALLPPQSAPSE</sequence>
<accession>G0A4L8</accession>
<evidence type="ECO:0000313" key="2">
    <source>
        <dbReference type="EMBL" id="AEG01609.1"/>
    </source>
</evidence>
<dbReference type="HOGENOM" id="CLU_1022361_0_0_6"/>
<feature type="coiled-coil region" evidence="1">
    <location>
        <begin position="182"/>
        <end position="225"/>
    </location>
</feature>
<dbReference type="eggNOG" id="COG0497">
    <property type="taxonomic scope" value="Bacteria"/>
</dbReference>
<organism evidence="2 3">
    <name type="scientific">Methylomonas methanica (strain DSM 25384 / MC09)</name>
    <dbReference type="NCBI Taxonomy" id="857087"/>
    <lineage>
        <taxon>Bacteria</taxon>
        <taxon>Pseudomonadati</taxon>
        <taxon>Pseudomonadota</taxon>
        <taxon>Gammaproteobacteria</taxon>
        <taxon>Methylococcales</taxon>
        <taxon>Methylococcaceae</taxon>
        <taxon>Methylomonas</taxon>
    </lineage>
</organism>
<reference evidence="3" key="3">
    <citation type="submission" date="2011-05" db="EMBL/GenBank/DDBJ databases">
        <title>Complete sequence of Methylomonas methanica MC09.</title>
        <authorList>
            <consortium name="US DOE Joint Genome Institute"/>
            <person name="Lucas S."/>
            <person name="Han J."/>
            <person name="Lapidus A."/>
            <person name="Cheng J.-F."/>
            <person name="Goodwin L."/>
            <person name="Pitluck S."/>
            <person name="Peters L."/>
            <person name="Mikhailova N."/>
            <person name="Teshima H."/>
            <person name="Han C."/>
            <person name="Tapia R."/>
            <person name="Land M."/>
            <person name="Hauser L."/>
            <person name="Kyrpides N."/>
            <person name="Ivanova N."/>
            <person name="Pagani I."/>
            <person name="Stein L."/>
            <person name="Woyke T."/>
        </authorList>
    </citation>
    <scope>NUCLEOTIDE SEQUENCE [LARGE SCALE GENOMIC DNA]</scope>
    <source>
        <strain evidence="3">MC09</strain>
    </source>
</reference>
<protein>
    <submittedName>
        <fullName evidence="2">Uncharacterized protein</fullName>
    </submittedName>
</protein>
<dbReference type="STRING" id="857087.Metme_3236"/>
<reference evidence="2 3" key="1">
    <citation type="journal article" date="2011" name="J. Bacteriol.">
        <title>Complete Genome Sequence of the Aerobic Marine Methanotroph Methylomonas methanica MC09.</title>
        <authorList>
            <person name="Boden R."/>
            <person name="Cunliffe M."/>
            <person name="Scanlan J."/>
            <person name="Moussard H."/>
            <person name="Kits K.D."/>
            <person name="Klotz M.G."/>
            <person name="Jetten M.S."/>
            <person name="Vuilleumier S."/>
            <person name="Han J."/>
            <person name="Peters L."/>
            <person name="Mikhailova N."/>
            <person name="Teshima H."/>
            <person name="Tapia R."/>
            <person name="Kyrpides N."/>
            <person name="Ivanova N."/>
            <person name="Pagani I."/>
            <person name="Cheng J.F."/>
            <person name="Goodwin L."/>
            <person name="Han C."/>
            <person name="Hauser L."/>
            <person name="Land M.L."/>
            <person name="Lapidus A."/>
            <person name="Lucas S."/>
            <person name="Pitluck S."/>
            <person name="Woyke T."/>
            <person name="Stein L."/>
            <person name="Murrell J.C."/>
        </authorList>
    </citation>
    <scope>NUCLEOTIDE SEQUENCE [LARGE SCALE GENOMIC DNA]</scope>
    <source>
        <strain evidence="2 3">MC09</strain>
    </source>
</reference>
<gene>
    <name evidence="2" type="ordered locus">Metme_3236</name>
</gene>
<dbReference type="AlphaFoldDB" id="G0A4L8"/>
<reference key="2">
    <citation type="submission" date="2011-05" db="EMBL/GenBank/DDBJ databases">
        <title>Complete genome sequence of the aerobic marine methanotroph Methylomonas methanica MC09.</title>
        <authorList>
            <person name="Boden R."/>
            <person name="Cunliffe M."/>
            <person name="Scanlan J."/>
            <person name="Moussard H."/>
            <person name="Kits K.D."/>
            <person name="Klotz M."/>
            <person name="Jetten M."/>
            <person name="Vuilleumier S."/>
            <person name="Han J."/>
            <person name="Peters L."/>
            <person name="Mikhailova N."/>
            <person name="Teshima H."/>
            <person name="Tapia R."/>
            <person name="Kyrpides N."/>
            <person name="Ivanova N."/>
            <person name="Pagani I."/>
            <person name="Cheng J.-F."/>
            <person name="Goodwin L."/>
            <person name="Han C."/>
            <person name="Hauser L."/>
            <person name="Land M."/>
            <person name="Lapidus A."/>
            <person name="Lucas S."/>
            <person name="Pitluck S."/>
            <person name="Woyke T."/>
            <person name="Stein L.Y."/>
            <person name="Murrell C."/>
        </authorList>
    </citation>
    <scope>NUCLEOTIDE SEQUENCE</scope>
    <source>
        <strain>MC09</strain>
    </source>
</reference>
<dbReference type="RefSeq" id="WP_013819836.1">
    <property type="nucleotide sequence ID" value="NC_015572.1"/>
</dbReference>
<evidence type="ECO:0000256" key="1">
    <source>
        <dbReference type="SAM" id="Coils"/>
    </source>
</evidence>
<keyword evidence="1" id="KW-0175">Coiled coil</keyword>